<dbReference type="Proteomes" id="UP000185725">
    <property type="component" value="Unassembled WGS sequence"/>
</dbReference>
<name>A0A381F417_9FLAO</name>
<protein>
    <submittedName>
        <fullName evidence="2">Uncharacterized protein</fullName>
    </submittedName>
</protein>
<reference evidence="2 4" key="2">
    <citation type="submission" date="2018-06" db="EMBL/GenBank/DDBJ databases">
        <authorList>
            <consortium name="Pathogen Informatics"/>
            <person name="Doyle S."/>
        </authorList>
    </citation>
    <scope>NUCLEOTIDE SEQUENCE [LARGE SCALE GENOMIC DNA]</scope>
    <source>
        <strain evidence="2 4">NCTC13560</strain>
    </source>
</reference>
<reference evidence="1 3" key="1">
    <citation type="submission" date="2017-01" db="EMBL/GenBank/DDBJ databases">
        <authorList>
            <person name="Varghese N."/>
            <person name="Submissions S."/>
        </authorList>
    </citation>
    <scope>NUCLEOTIDE SEQUENCE [LARGE SCALE GENOMIC DNA]</scope>
    <source>
        <strain evidence="1 3">ATCC 27950</strain>
    </source>
</reference>
<gene>
    <name evidence="2" type="ORF">NCTC13560_00029</name>
    <name evidence="1" type="ORF">SAMN05421682_104175</name>
</gene>
<organism evidence="2 4">
    <name type="scientific">Chryseobacterium indoltheticum</name>
    <dbReference type="NCBI Taxonomy" id="254"/>
    <lineage>
        <taxon>Bacteria</taxon>
        <taxon>Pseudomonadati</taxon>
        <taxon>Bacteroidota</taxon>
        <taxon>Flavobacteriia</taxon>
        <taxon>Flavobacteriales</taxon>
        <taxon>Weeksellaceae</taxon>
        <taxon>Chryseobacterium group</taxon>
        <taxon>Chryseobacterium</taxon>
    </lineage>
</organism>
<proteinExistence type="predicted"/>
<evidence type="ECO:0000313" key="4">
    <source>
        <dbReference type="Proteomes" id="UP000255231"/>
    </source>
</evidence>
<dbReference type="KEGG" id="cil:EG358_13950"/>
<dbReference type="GeneID" id="303674810"/>
<dbReference type="EMBL" id="FTMF01000004">
    <property type="protein sequence ID" value="SIQ34846.1"/>
    <property type="molecule type" value="Genomic_DNA"/>
</dbReference>
<evidence type="ECO:0000313" key="2">
    <source>
        <dbReference type="EMBL" id="SUX41237.1"/>
    </source>
</evidence>
<dbReference type="Proteomes" id="UP000255231">
    <property type="component" value="Unassembled WGS sequence"/>
</dbReference>
<evidence type="ECO:0000313" key="1">
    <source>
        <dbReference type="EMBL" id="SIQ34846.1"/>
    </source>
</evidence>
<accession>A0A381F417</accession>
<evidence type="ECO:0000313" key="3">
    <source>
        <dbReference type="Proteomes" id="UP000185725"/>
    </source>
</evidence>
<keyword evidence="3" id="KW-1185">Reference proteome</keyword>
<sequence>MGYKDWKMNIKFLTEKMWKYWGASDRNETEKKEVLRKEFFEMFDKLEGPEENFHHVQEIRAKIVRDMDANECNSIEATSYIRHLVIFGYG</sequence>
<dbReference type="EMBL" id="UFVS01000001">
    <property type="protein sequence ID" value="SUX41237.1"/>
    <property type="molecule type" value="Genomic_DNA"/>
</dbReference>
<dbReference type="AlphaFoldDB" id="A0A381F417"/>
<dbReference type="RefSeq" id="WP_076559733.1">
    <property type="nucleotide sequence ID" value="NZ_CP033929.1"/>
</dbReference>